<proteinExistence type="predicted"/>
<dbReference type="eggNOG" id="ENOG502S41A">
    <property type="taxonomic scope" value="Eukaryota"/>
</dbReference>
<organism evidence="1 2">
    <name type="scientific">Cricetulus griseus</name>
    <name type="common">Chinese hamster</name>
    <name type="synonym">Cricetulus barabensis griseus</name>
    <dbReference type="NCBI Taxonomy" id="10029"/>
    <lineage>
        <taxon>Eukaryota</taxon>
        <taxon>Metazoa</taxon>
        <taxon>Chordata</taxon>
        <taxon>Craniata</taxon>
        <taxon>Vertebrata</taxon>
        <taxon>Euteleostomi</taxon>
        <taxon>Mammalia</taxon>
        <taxon>Eutheria</taxon>
        <taxon>Euarchontoglires</taxon>
        <taxon>Glires</taxon>
        <taxon>Rodentia</taxon>
        <taxon>Myomorpha</taxon>
        <taxon>Muroidea</taxon>
        <taxon>Cricetidae</taxon>
        <taxon>Cricetinae</taxon>
        <taxon>Cricetulus</taxon>
    </lineage>
</organism>
<dbReference type="AlphaFoldDB" id="G3IBH8"/>
<sequence>MDLYLSNCIKAAEAAASKAASSSLKSDKDACSTKIIESQVNKLNEERRACDDAAAAEFQQWLLQEGKKPFPNEDQLIKLRHLRMINKELDKLENTSERRNTLQLKEEDRQHWDNVRTKLNLRKQVEEEWQAKEMTLLIKIGEEVKREGKIEEHRRKIREEINRKIGTQVYFFIFIVNVYISR</sequence>
<dbReference type="InterPro" id="IPR038891">
    <property type="entry name" value="FSIP2"/>
</dbReference>
<dbReference type="EMBL" id="JH001827">
    <property type="protein sequence ID" value="EGW12307.1"/>
    <property type="molecule type" value="Genomic_DNA"/>
</dbReference>
<accession>G3IBH8</accession>
<protein>
    <submittedName>
        <fullName evidence="1">Fibrous sheath-interacting protein 2</fullName>
    </submittedName>
</protein>
<dbReference type="PANTHER" id="PTHR47315:SF3">
    <property type="entry name" value="FIBROUS SHEATH-INTERACTING PROTEIN 2-LIKE"/>
    <property type="match status" value="1"/>
</dbReference>
<evidence type="ECO:0000313" key="1">
    <source>
        <dbReference type="EMBL" id="EGW12307.1"/>
    </source>
</evidence>
<dbReference type="STRING" id="10029.G3IBH8"/>
<dbReference type="PANTHER" id="PTHR47315">
    <property type="entry name" value="FIBROUS SHEATH INTERACTING PROTEIN 2"/>
    <property type="match status" value="1"/>
</dbReference>
<dbReference type="InParanoid" id="G3IBH8"/>
<dbReference type="Proteomes" id="UP000001075">
    <property type="component" value="Unassembled WGS sequence"/>
</dbReference>
<reference evidence="2" key="1">
    <citation type="journal article" date="2011" name="Nat. Biotechnol.">
        <title>The genomic sequence of the Chinese hamster ovary (CHO)-K1 cell line.</title>
        <authorList>
            <person name="Xu X."/>
            <person name="Nagarajan H."/>
            <person name="Lewis N.E."/>
            <person name="Pan S."/>
            <person name="Cai Z."/>
            <person name="Liu X."/>
            <person name="Chen W."/>
            <person name="Xie M."/>
            <person name="Wang W."/>
            <person name="Hammond S."/>
            <person name="Andersen M.R."/>
            <person name="Neff N."/>
            <person name="Passarelli B."/>
            <person name="Koh W."/>
            <person name="Fan H.C."/>
            <person name="Wang J."/>
            <person name="Gui Y."/>
            <person name="Lee K.H."/>
            <person name="Betenbaugh M.J."/>
            <person name="Quake S.R."/>
            <person name="Famili I."/>
            <person name="Palsson B.O."/>
            <person name="Wang J."/>
        </authorList>
    </citation>
    <scope>NUCLEOTIDE SEQUENCE [LARGE SCALE GENOMIC DNA]</scope>
    <source>
        <strain evidence="2">CHO K1 cell line</strain>
    </source>
</reference>
<name>G3IBH8_CRIGR</name>
<evidence type="ECO:0000313" key="2">
    <source>
        <dbReference type="Proteomes" id="UP000001075"/>
    </source>
</evidence>
<gene>
    <name evidence="1" type="ORF">I79_020999</name>
</gene>